<keyword evidence="1" id="KW-1133">Transmembrane helix</keyword>
<evidence type="ECO:0000313" key="2">
    <source>
        <dbReference type="EMBL" id="JAD47050.1"/>
    </source>
</evidence>
<keyword evidence="1" id="KW-0472">Membrane</keyword>
<proteinExistence type="predicted"/>
<evidence type="ECO:0000256" key="1">
    <source>
        <dbReference type="SAM" id="Phobius"/>
    </source>
</evidence>
<accession>A0A0A9ADJ8</accession>
<protein>
    <submittedName>
        <fullName evidence="2">Uncharacterized protein</fullName>
    </submittedName>
</protein>
<dbReference type="EMBL" id="GBRH01250845">
    <property type="protein sequence ID" value="JAD47050.1"/>
    <property type="molecule type" value="Transcribed_RNA"/>
</dbReference>
<dbReference type="AlphaFoldDB" id="A0A0A9ADJ8"/>
<keyword evidence="1" id="KW-0812">Transmembrane</keyword>
<feature type="transmembrane region" description="Helical" evidence="1">
    <location>
        <begin position="6"/>
        <end position="26"/>
    </location>
</feature>
<sequence length="29" mass="3333">MHGFSVLYMPLNGSIGFQLLCTNLIFRFL</sequence>
<reference evidence="2" key="1">
    <citation type="submission" date="2014-09" db="EMBL/GenBank/DDBJ databases">
        <authorList>
            <person name="Magalhaes I.L.F."/>
            <person name="Oliveira U."/>
            <person name="Santos F.R."/>
            <person name="Vidigal T.H.D.A."/>
            <person name="Brescovit A.D."/>
            <person name="Santos A.J."/>
        </authorList>
    </citation>
    <scope>NUCLEOTIDE SEQUENCE</scope>
    <source>
        <tissue evidence="2">Shoot tissue taken approximately 20 cm above the soil surface</tissue>
    </source>
</reference>
<name>A0A0A9ADJ8_ARUDO</name>
<reference evidence="2" key="2">
    <citation type="journal article" date="2015" name="Data Brief">
        <title>Shoot transcriptome of the giant reed, Arundo donax.</title>
        <authorList>
            <person name="Barrero R.A."/>
            <person name="Guerrero F.D."/>
            <person name="Moolhuijzen P."/>
            <person name="Goolsby J.A."/>
            <person name="Tidwell J."/>
            <person name="Bellgard S.E."/>
            <person name="Bellgard M.I."/>
        </authorList>
    </citation>
    <scope>NUCLEOTIDE SEQUENCE</scope>
    <source>
        <tissue evidence="2">Shoot tissue taken approximately 20 cm above the soil surface</tissue>
    </source>
</reference>
<organism evidence="2">
    <name type="scientific">Arundo donax</name>
    <name type="common">Giant reed</name>
    <name type="synonym">Donax arundinaceus</name>
    <dbReference type="NCBI Taxonomy" id="35708"/>
    <lineage>
        <taxon>Eukaryota</taxon>
        <taxon>Viridiplantae</taxon>
        <taxon>Streptophyta</taxon>
        <taxon>Embryophyta</taxon>
        <taxon>Tracheophyta</taxon>
        <taxon>Spermatophyta</taxon>
        <taxon>Magnoliopsida</taxon>
        <taxon>Liliopsida</taxon>
        <taxon>Poales</taxon>
        <taxon>Poaceae</taxon>
        <taxon>PACMAD clade</taxon>
        <taxon>Arundinoideae</taxon>
        <taxon>Arundineae</taxon>
        <taxon>Arundo</taxon>
    </lineage>
</organism>